<evidence type="ECO:0000259" key="7">
    <source>
        <dbReference type="Pfam" id="PF14322"/>
    </source>
</evidence>
<reference evidence="8 9" key="1">
    <citation type="journal article" date="2013" name="Genome Announc.">
        <title>Draft Genome Sequence of Arcticibacter svalbardensis Strain MN12-7T, a Member of the Family Sphingobacteriaceae Isolated from an Arctic Soil Sample.</title>
        <authorList>
            <person name="Shivaji S."/>
            <person name="Ara S."/>
            <person name="Prasad S."/>
            <person name="Manasa B.P."/>
            <person name="Begum Z."/>
            <person name="Singh A."/>
            <person name="Kumar Pinnaka A."/>
        </authorList>
    </citation>
    <scope>NUCLEOTIDE SEQUENCE [LARGE SCALE GENOMIC DNA]</scope>
    <source>
        <strain evidence="8 9">MN12-7</strain>
    </source>
</reference>
<organism evidence="8 9">
    <name type="scientific">Arcticibacter svalbardensis MN12-7</name>
    <dbReference type="NCBI Taxonomy" id="1150600"/>
    <lineage>
        <taxon>Bacteria</taxon>
        <taxon>Pseudomonadati</taxon>
        <taxon>Bacteroidota</taxon>
        <taxon>Sphingobacteriia</taxon>
        <taxon>Sphingobacteriales</taxon>
        <taxon>Sphingobacteriaceae</taxon>
        <taxon>Arcticibacter</taxon>
    </lineage>
</organism>
<evidence type="ECO:0000259" key="6">
    <source>
        <dbReference type="Pfam" id="PF07980"/>
    </source>
</evidence>
<evidence type="ECO:0000313" key="8">
    <source>
        <dbReference type="EMBL" id="EOR93235.1"/>
    </source>
</evidence>
<keyword evidence="9" id="KW-1185">Reference proteome</keyword>
<dbReference type="OrthoDB" id="618454at2"/>
<dbReference type="STRING" id="1150600.ADIARSV_3654"/>
<dbReference type="Proteomes" id="UP000014174">
    <property type="component" value="Unassembled WGS sequence"/>
</dbReference>
<dbReference type="EMBL" id="AQPN01000125">
    <property type="protein sequence ID" value="EOR93235.1"/>
    <property type="molecule type" value="Genomic_DNA"/>
</dbReference>
<comment type="similarity">
    <text evidence="2">Belongs to the SusD family.</text>
</comment>
<evidence type="ECO:0000313" key="9">
    <source>
        <dbReference type="Proteomes" id="UP000014174"/>
    </source>
</evidence>
<dbReference type="eggNOG" id="COG0446">
    <property type="taxonomic scope" value="Bacteria"/>
</dbReference>
<proteinExistence type="inferred from homology"/>
<evidence type="ECO:0000256" key="3">
    <source>
        <dbReference type="ARBA" id="ARBA00022729"/>
    </source>
</evidence>
<dbReference type="PATRIC" id="fig|1150600.3.peg.3621"/>
<dbReference type="Pfam" id="PF14322">
    <property type="entry name" value="SusD-like_3"/>
    <property type="match status" value="1"/>
</dbReference>
<keyword evidence="3" id="KW-0732">Signal</keyword>
<feature type="domain" description="RagB/SusD" evidence="6">
    <location>
        <begin position="270"/>
        <end position="501"/>
    </location>
</feature>
<accession>R9GNY9</accession>
<evidence type="ECO:0000256" key="5">
    <source>
        <dbReference type="ARBA" id="ARBA00023237"/>
    </source>
</evidence>
<keyword evidence="4" id="KW-0472">Membrane</keyword>
<dbReference type="RefSeq" id="WP_016196879.1">
    <property type="nucleotide sequence ID" value="NZ_AQPN01000125.1"/>
</dbReference>
<dbReference type="AlphaFoldDB" id="R9GNY9"/>
<dbReference type="InterPro" id="IPR011990">
    <property type="entry name" value="TPR-like_helical_dom_sf"/>
</dbReference>
<comment type="subcellular location">
    <subcellularLocation>
        <location evidence="1">Cell outer membrane</location>
    </subcellularLocation>
</comment>
<feature type="domain" description="SusD-like N-terminal" evidence="7">
    <location>
        <begin position="105"/>
        <end position="231"/>
    </location>
</feature>
<evidence type="ECO:0000256" key="1">
    <source>
        <dbReference type="ARBA" id="ARBA00004442"/>
    </source>
</evidence>
<dbReference type="CDD" id="cd08977">
    <property type="entry name" value="SusD"/>
    <property type="match status" value="1"/>
</dbReference>
<dbReference type="SUPFAM" id="SSF48452">
    <property type="entry name" value="TPR-like"/>
    <property type="match status" value="1"/>
</dbReference>
<gene>
    <name evidence="8" type="ORF">ADIARSV_3654</name>
</gene>
<protein>
    <recommendedName>
        <fullName evidence="10">Outer membrane protein</fullName>
    </recommendedName>
</protein>
<comment type="caution">
    <text evidence="8">The sequence shown here is derived from an EMBL/GenBank/DDBJ whole genome shotgun (WGS) entry which is preliminary data.</text>
</comment>
<sequence>MKSFLKYTYIAGFSLLLTVTAACKKDYLDRKPGGVELSEDFFATPDGALRATNAVYNQMRNWSVHVFSFIGIASITSDDADKGSSPGDTGSDKDQLDAFTFSASSGSFNDFWIGYYQGVARANQVIERVPAIEMDETLKARYIAEAKFLRAYFYFNLARTFGGVPLISTVPAADGSDPVTPRATKEATYEFIIKDLNDAITVLPERSAYDAVDMGRATKGAAKGLLAKVYLYQKNWTEVLRLTGEIMSSNEYDLKTPYDKIWTKEGNNTKESLFEVQTAVLSQGGGGSQYSEIQSVRGTTISVGGWGFNTPSQSLVNAYEANDPRLKATIIQRGDTMPDGQVIPSSAENTYYNKKAYVLPDERSPKGMGDAAKNIKILRYADVVLMHAEAANELGNGATAAIDVNAVRFRARGFVASQLNGLIPDVAFTNKDAFRTVIWQERHIELAMENDRYWDIVRQGRAGTILRALGKSFKDGINEVMPIPQNQIDNTGGILTQNTGY</sequence>
<dbReference type="GO" id="GO:0009279">
    <property type="term" value="C:cell outer membrane"/>
    <property type="evidence" value="ECO:0007669"/>
    <property type="project" value="UniProtKB-SubCell"/>
</dbReference>
<dbReference type="InterPro" id="IPR033985">
    <property type="entry name" value="SusD-like_N"/>
</dbReference>
<keyword evidence="5" id="KW-0998">Cell outer membrane</keyword>
<evidence type="ECO:0008006" key="10">
    <source>
        <dbReference type="Google" id="ProtNLM"/>
    </source>
</evidence>
<dbReference type="Pfam" id="PF07980">
    <property type="entry name" value="SusD_RagB"/>
    <property type="match status" value="1"/>
</dbReference>
<evidence type="ECO:0000256" key="2">
    <source>
        <dbReference type="ARBA" id="ARBA00006275"/>
    </source>
</evidence>
<dbReference type="PROSITE" id="PS51257">
    <property type="entry name" value="PROKAR_LIPOPROTEIN"/>
    <property type="match status" value="1"/>
</dbReference>
<dbReference type="Gene3D" id="1.25.40.390">
    <property type="match status" value="1"/>
</dbReference>
<dbReference type="InterPro" id="IPR012944">
    <property type="entry name" value="SusD_RagB_dom"/>
</dbReference>
<evidence type="ECO:0000256" key="4">
    <source>
        <dbReference type="ARBA" id="ARBA00023136"/>
    </source>
</evidence>
<name>R9GNY9_9SPHI</name>